<proteinExistence type="predicted"/>
<evidence type="ECO:0000313" key="1">
    <source>
        <dbReference type="EMBL" id="CAE2223558.1"/>
    </source>
</evidence>
<name>A0A7S4IAH4_9EUKA</name>
<organism evidence="1">
    <name type="scientific">Prymnesium polylepis</name>
    <dbReference type="NCBI Taxonomy" id="72548"/>
    <lineage>
        <taxon>Eukaryota</taxon>
        <taxon>Haptista</taxon>
        <taxon>Haptophyta</taxon>
        <taxon>Prymnesiophyceae</taxon>
        <taxon>Prymnesiales</taxon>
        <taxon>Prymnesiaceae</taxon>
        <taxon>Prymnesium</taxon>
    </lineage>
</organism>
<reference evidence="1" key="1">
    <citation type="submission" date="2021-01" db="EMBL/GenBank/DDBJ databases">
        <authorList>
            <person name="Corre E."/>
            <person name="Pelletier E."/>
            <person name="Niang G."/>
            <person name="Scheremetjew M."/>
            <person name="Finn R."/>
            <person name="Kale V."/>
            <person name="Holt S."/>
            <person name="Cochrane G."/>
            <person name="Meng A."/>
            <person name="Brown T."/>
            <person name="Cohen L."/>
        </authorList>
    </citation>
    <scope>NUCLEOTIDE SEQUENCE</scope>
    <source>
        <strain evidence="1">UIO037</strain>
    </source>
</reference>
<dbReference type="AlphaFoldDB" id="A0A7S4IAH4"/>
<sequence>MMRDLLDRRPEFVAAFDKHPEALLRINKAPGLRLMLDSHKELKAALDKKQEVREILESNPDLDRTKLNELVSSNAQLKDLYDSRPELKDILTTRARLFEEDVKSLEDQKPEAFVGGPAVTVTCKYLVKAGVIVSISMPPKMIAKMIFLFSSVKPGTTHVLGSYQNSAVIAFDLALEELLDMQHNKAMIKEVGKVKLDVNKLLVFLNERMRF</sequence>
<dbReference type="EMBL" id="HBKO01021004">
    <property type="protein sequence ID" value="CAE2223558.1"/>
    <property type="molecule type" value="Transcribed_RNA"/>
</dbReference>
<accession>A0A7S4IAH4</accession>
<dbReference type="SUPFAM" id="SSF143885">
    <property type="entry name" value="RGC domain-like"/>
    <property type="match status" value="1"/>
</dbReference>
<gene>
    <name evidence="1" type="ORF">CPOL0286_LOCUS9450</name>
</gene>
<protein>
    <submittedName>
        <fullName evidence="1">Uncharacterized protein</fullName>
    </submittedName>
</protein>